<dbReference type="PANTHER" id="PTHR46796:SF6">
    <property type="entry name" value="ARAC SUBFAMILY"/>
    <property type="match status" value="1"/>
</dbReference>
<dbReference type="Gene3D" id="1.10.10.60">
    <property type="entry name" value="Homeodomain-like"/>
    <property type="match status" value="1"/>
</dbReference>
<protein>
    <submittedName>
        <fullName evidence="5">AraC family transcriptional regulator</fullName>
    </submittedName>
</protein>
<dbReference type="GO" id="GO:0043565">
    <property type="term" value="F:sequence-specific DNA binding"/>
    <property type="evidence" value="ECO:0007669"/>
    <property type="project" value="InterPro"/>
</dbReference>
<dbReference type="SUPFAM" id="SSF46689">
    <property type="entry name" value="Homeodomain-like"/>
    <property type="match status" value="2"/>
</dbReference>
<feature type="domain" description="HTH araC/xylS-type" evidence="4">
    <location>
        <begin position="192"/>
        <end position="290"/>
    </location>
</feature>
<proteinExistence type="predicted"/>
<name>A0AA87Q2H4_RHIRH</name>
<organism evidence="5 6">
    <name type="scientific">Rhizobium rhizogenes NBRC 13257</name>
    <dbReference type="NCBI Taxonomy" id="1220581"/>
    <lineage>
        <taxon>Bacteria</taxon>
        <taxon>Pseudomonadati</taxon>
        <taxon>Pseudomonadota</taxon>
        <taxon>Alphaproteobacteria</taxon>
        <taxon>Hyphomicrobiales</taxon>
        <taxon>Rhizobiaceae</taxon>
        <taxon>Rhizobium/Agrobacterium group</taxon>
        <taxon>Rhizobium</taxon>
    </lineage>
</organism>
<evidence type="ECO:0000313" key="5">
    <source>
        <dbReference type="EMBL" id="GAJ94335.1"/>
    </source>
</evidence>
<dbReference type="SMART" id="SM00342">
    <property type="entry name" value="HTH_ARAC"/>
    <property type="match status" value="1"/>
</dbReference>
<dbReference type="RefSeq" id="WP_042473679.1">
    <property type="nucleotide sequence ID" value="NZ_BAYX01000008.1"/>
</dbReference>
<dbReference type="GO" id="GO:0003700">
    <property type="term" value="F:DNA-binding transcription factor activity"/>
    <property type="evidence" value="ECO:0007669"/>
    <property type="project" value="InterPro"/>
</dbReference>
<dbReference type="EMBL" id="BAYX01000008">
    <property type="protein sequence ID" value="GAJ94335.1"/>
    <property type="molecule type" value="Genomic_DNA"/>
</dbReference>
<dbReference type="InterPro" id="IPR050204">
    <property type="entry name" value="AraC_XylS_family_regulators"/>
</dbReference>
<evidence type="ECO:0000256" key="1">
    <source>
        <dbReference type="ARBA" id="ARBA00023015"/>
    </source>
</evidence>
<evidence type="ECO:0000256" key="2">
    <source>
        <dbReference type="ARBA" id="ARBA00023125"/>
    </source>
</evidence>
<sequence length="292" mass="32172">MDQFGNPNLSKNGAANILLSSKHLGWAGLNAELLHIRAGRTYVPGLSSHRLGVHFGRAVNAHCQCDGRHSRRVQKHGDIDIVPAGLDGWWEDDADCTILRLGIGPELFSTAATAMGRNPETVSLAPKFQLRDARIESIAWAIKTELEASVPSDRLYGETLALALAIRLVENGDQSGGEKPATVRSLSALQRRRLVDFIEDHIDQSLSLADLAAVSGLSLSHLKPLFRATFGMPMHQYVLTRRVERARLMLLSEDMPLSQVALETGFAHQSHMAHWMRRILGITPGMIARTRQ</sequence>
<comment type="caution">
    <text evidence="5">The sequence shown here is derived from an EMBL/GenBank/DDBJ whole genome shotgun (WGS) entry which is preliminary data.</text>
</comment>
<dbReference type="InterPro" id="IPR018060">
    <property type="entry name" value="HTH_AraC"/>
</dbReference>
<evidence type="ECO:0000313" key="6">
    <source>
        <dbReference type="Proteomes" id="UP000026941"/>
    </source>
</evidence>
<dbReference type="Proteomes" id="UP000026941">
    <property type="component" value="Unassembled WGS sequence"/>
</dbReference>
<dbReference type="PANTHER" id="PTHR46796">
    <property type="entry name" value="HTH-TYPE TRANSCRIPTIONAL ACTIVATOR RHAS-RELATED"/>
    <property type="match status" value="1"/>
</dbReference>
<evidence type="ECO:0000256" key="3">
    <source>
        <dbReference type="ARBA" id="ARBA00023163"/>
    </source>
</evidence>
<keyword evidence="3" id="KW-0804">Transcription</keyword>
<accession>A0AA87Q2H4</accession>
<dbReference type="PROSITE" id="PS01124">
    <property type="entry name" value="HTH_ARAC_FAMILY_2"/>
    <property type="match status" value="1"/>
</dbReference>
<reference evidence="5 6" key="1">
    <citation type="submission" date="2014-05" db="EMBL/GenBank/DDBJ databases">
        <title>Whole genome shotgun sequence of Rhizobium rhizogenes NBRC 13257.</title>
        <authorList>
            <person name="Katano-Makiyama Y."/>
            <person name="Hosoyama A."/>
            <person name="Hashimoto M."/>
            <person name="Hosoyama Y."/>
            <person name="Noguchi M."/>
            <person name="Tsuchikane K."/>
            <person name="Kimura A."/>
            <person name="Ohji S."/>
            <person name="Ichikawa N."/>
            <person name="Yamazoe A."/>
            <person name="Fujita N."/>
        </authorList>
    </citation>
    <scope>NUCLEOTIDE SEQUENCE [LARGE SCALE GENOMIC DNA]</scope>
    <source>
        <strain evidence="5 6">NBRC 13257</strain>
    </source>
</reference>
<dbReference type="Pfam" id="PF12833">
    <property type="entry name" value="HTH_18"/>
    <property type="match status" value="1"/>
</dbReference>
<dbReference type="InterPro" id="IPR009057">
    <property type="entry name" value="Homeodomain-like_sf"/>
</dbReference>
<keyword evidence="2" id="KW-0238">DNA-binding</keyword>
<dbReference type="AlphaFoldDB" id="A0AA87Q2H4"/>
<evidence type="ECO:0000259" key="4">
    <source>
        <dbReference type="PROSITE" id="PS01124"/>
    </source>
</evidence>
<gene>
    <name evidence="5" type="ORF">RRH01S_08_00720</name>
</gene>
<keyword evidence="1" id="KW-0805">Transcription regulation</keyword>